<dbReference type="Gene3D" id="1.10.340.70">
    <property type="match status" value="1"/>
</dbReference>
<dbReference type="EMBL" id="BGPR01034048">
    <property type="protein sequence ID" value="GBO08233.1"/>
    <property type="molecule type" value="Genomic_DNA"/>
</dbReference>
<dbReference type="FunFam" id="2.40.70.10:FF:000130">
    <property type="entry name" value="Retrovirus-related Pol polyprotein from transposon opus-like Protein"/>
    <property type="match status" value="1"/>
</dbReference>
<dbReference type="AlphaFoldDB" id="A0A4Y2U6W8"/>
<organism evidence="2 3">
    <name type="scientific">Araneus ventricosus</name>
    <name type="common">Orbweaver spider</name>
    <name type="synonym">Epeira ventricosa</name>
    <dbReference type="NCBI Taxonomy" id="182803"/>
    <lineage>
        <taxon>Eukaryota</taxon>
        <taxon>Metazoa</taxon>
        <taxon>Ecdysozoa</taxon>
        <taxon>Arthropoda</taxon>
        <taxon>Chelicerata</taxon>
        <taxon>Arachnida</taxon>
        <taxon>Araneae</taxon>
        <taxon>Araneomorphae</taxon>
        <taxon>Entelegynae</taxon>
        <taxon>Araneoidea</taxon>
        <taxon>Araneidae</taxon>
        <taxon>Araneus</taxon>
    </lineage>
</organism>
<evidence type="ECO:0000259" key="1">
    <source>
        <dbReference type="Pfam" id="PF17921"/>
    </source>
</evidence>
<name>A0A4Y2U6W8_ARAVE</name>
<dbReference type="SUPFAM" id="SSF50630">
    <property type="entry name" value="Acid proteases"/>
    <property type="match status" value="1"/>
</dbReference>
<keyword evidence="3" id="KW-1185">Reference proteome</keyword>
<dbReference type="Pfam" id="PF17921">
    <property type="entry name" value="Integrase_H2C2"/>
    <property type="match status" value="1"/>
</dbReference>
<reference evidence="2 3" key="1">
    <citation type="journal article" date="2019" name="Sci. Rep.">
        <title>Orb-weaving spider Araneus ventricosus genome elucidates the spidroin gene catalogue.</title>
        <authorList>
            <person name="Kono N."/>
            <person name="Nakamura H."/>
            <person name="Ohtoshi R."/>
            <person name="Moran D.A.P."/>
            <person name="Shinohara A."/>
            <person name="Yoshida Y."/>
            <person name="Fujiwara M."/>
            <person name="Mori M."/>
            <person name="Tomita M."/>
            <person name="Arakawa K."/>
        </authorList>
    </citation>
    <scope>NUCLEOTIDE SEQUENCE [LARGE SCALE GENOMIC DNA]</scope>
</reference>
<comment type="caution">
    <text evidence="2">The sequence shown here is derived from an EMBL/GenBank/DDBJ whole genome shotgun (WGS) entry which is preliminary data.</text>
</comment>
<feature type="domain" description="Integrase zinc-binding" evidence="1">
    <location>
        <begin position="162"/>
        <end position="216"/>
    </location>
</feature>
<dbReference type="Proteomes" id="UP000499080">
    <property type="component" value="Unassembled WGS sequence"/>
</dbReference>
<gene>
    <name evidence="2" type="ORF">AVEN_81665_1</name>
</gene>
<proteinExistence type="predicted"/>
<accession>A0A4Y2U6W8</accession>
<evidence type="ECO:0000313" key="3">
    <source>
        <dbReference type="Proteomes" id="UP000499080"/>
    </source>
</evidence>
<protein>
    <recommendedName>
        <fullName evidence="1">Integrase zinc-binding domain-containing protein</fullName>
    </recommendedName>
</protein>
<sequence length="280" mass="31787">MAKKGLVKRLFVYDKITGREFLVGTGSGVSVLPILGSKIVPSKFVLYAANGTKINTFGTKLITLNLGLKRKFQWPFILATVSKPILGDDFFEHYNLLVNMKRKKLLDDTSAVSLEKLISPYVKLLLKFSDITTPSQPKPLLHIQGWTLNFCDVATRRCRPFVPKEFRRLIFETLHNVSHPGVKTTVKLVGDRFLWPGYKKQVAEWTRCCVPCQRGKIQRHTDRLTKSLVPSYSGPHLAVPRASKRFNIQVGSRQETVSIDRLITAFQLAEIQPFRVSFSI</sequence>
<dbReference type="InterPro" id="IPR021109">
    <property type="entry name" value="Peptidase_aspartic_dom_sf"/>
</dbReference>
<dbReference type="InterPro" id="IPR041588">
    <property type="entry name" value="Integrase_H2C2"/>
</dbReference>
<evidence type="ECO:0000313" key="2">
    <source>
        <dbReference type="EMBL" id="GBO08233.1"/>
    </source>
</evidence>